<feature type="transmembrane region" description="Helical" evidence="2">
    <location>
        <begin position="105"/>
        <end position="123"/>
    </location>
</feature>
<evidence type="ECO:0000256" key="2">
    <source>
        <dbReference type="SAM" id="Phobius"/>
    </source>
</evidence>
<name>A0A507BB54_9PEZI</name>
<dbReference type="Proteomes" id="UP000319257">
    <property type="component" value="Unassembled WGS sequence"/>
</dbReference>
<comment type="caution">
    <text evidence="3">The sequence shown here is derived from an EMBL/GenBank/DDBJ whole genome shotgun (WGS) entry which is preliminary data.</text>
</comment>
<evidence type="ECO:0000256" key="1">
    <source>
        <dbReference type="SAM" id="MobiDB-lite"/>
    </source>
</evidence>
<feature type="region of interest" description="Disordered" evidence="1">
    <location>
        <begin position="17"/>
        <end position="87"/>
    </location>
</feature>
<evidence type="ECO:0000313" key="4">
    <source>
        <dbReference type="Proteomes" id="UP000319257"/>
    </source>
</evidence>
<organism evidence="3 4">
    <name type="scientific">Thyridium curvatum</name>
    <dbReference type="NCBI Taxonomy" id="1093900"/>
    <lineage>
        <taxon>Eukaryota</taxon>
        <taxon>Fungi</taxon>
        <taxon>Dikarya</taxon>
        <taxon>Ascomycota</taxon>
        <taxon>Pezizomycotina</taxon>
        <taxon>Sordariomycetes</taxon>
        <taxon>Sordariomycetidae</taxon>
        <taxon>Thyridiales</taxon>
        <taxon>Thyridiaceae</taxon>
        <taxon>Thyridium</taxon>
    </lineage>
</organism>
<dbReference type="RefSeq" id="XP_030998494.1">
    <property type="nucleotide sequence ID" value="XM_031135222.1"/>
</dbReference>
<keyword evidence="2" id="KW-0472">Membrane</keyword>
<keyword evidence="2" id="KW-1133">Transmembrane helix</keyword>
<sequence length="144" mass="15983">MALPTALTRGIAASRTTSHIMKPINPKTFPRHLAAPSATRSSQIHRSFSTRPALHSQQQQPNAPDKSTNTSANQITNQGQQQKQAPKANYVTLLDQLGATRRTKIVVIVALGIFGTMETIFYVKGFLRWLYPPPEDESEPKVYN</sequence>
<protein>
    <submittedName>
        <fullName evidence="3">Uncharacterized protein</fullName>
    </submittedName>
</protein>
<reference evidence="3 4" key="1">
    <citation type="submission" date="2019-06" db="EMBL/GenBank/DDBJ databases">
        <title>Draft genome sequence of the filamentous fungus Phialemoniopsis curvata isolated from diesel fuel.</title>
        <authorList>
            <person name="Varaljay V.A."/>
            <person name="Lyon W.J."/>
            <person name="Crouch A.L."/>
            <person name="Drake C.E."/>
            <person name="Hollomon J.M."/>
            <person name="Nadeau L.J."/>
            <person name="Nunn H.S."/>
            <person name="Stevenson B.S."/>
            <person name="Bojanowski C.L."/>
            <person name="Crookes-Goodson W.J."/>
        </authorList>
    </citation>
    <scope>NUCLEOTIDE SEQUENCE [LARGE SCALE GENOMIC DNA]</scope>
    <source>
        <strain evidence="3 4">D216</strain>
    </source>
</reference>
<keyword evidence="2" id="KW-0812">Transmembrane</keyword>
<feature type="compositionally biased region" description="Low complexity" evidence="1">
    <location>
        <begin position="74"/>
        <end position="84"/>
    </location>
</feature>
<accession>A0A507BB54</accession>
<dbReference type="EMBL" id="SKBQ01000166">
    <property type="protein sequence ID" value="TPX16783.1"/>
    <property type="molecule type" value="Genomic_DNA"/>
</dbReference>
<dbReference type="AlphaFoldDB" id="A0A507BB54"/>
<keyword evidence="4" id="KW-1185">Reference proteome</keyword>
<dbReference type="OrthoDB" id="5231661at2759"/>
<dbReference type="InParanoid" id="A0A507BB54"/>
<gene>
    <name evidence="3" type="ORF">E0L32_012387</name>
</gene>
<dbReference type="GeneID" id="41979834"/>
<feature type="compositionally biased region" description="Polar residues" evidence="1">
    <location>
        <begin position="38"/>
        <end position="73"/>
    </location>
</feature>
<evidence type="ECO:0000313" key="3">
    <source>
        <dbReference type="EMBL" id="TPX16783.1"/>
    </source>
</evidence>
<proteinExistence type="predicted"/>